<evidence type="ECO:0000259" key="10">
    <source>
        <dbReference type="PROSITE" id="PS50011"/>
    </source>
</evidence>
<keyword evidence="12" id="KW-1185">Reference proteome</keyword>
<dbReference type="PANTHER" id="PTHR43289">
    <property type="entry name" value="MITOGEN-ACTIVATED PROTEIN KINASE KINASE KINASE 20-RELATED"/>
    <property type="match status" value="1"/>
</dbReference>
<evidence type="ECO:0000256" key="1">
    <source>
        <dbReference type="ARBA" id="ARBA00012513"/>
    </source>
</evidence>
<dbReference type="Pfam" id="PF00069">
    <property type="entry name" value="Pkinase"/>
    <property type="match status" value="1"/>
</dbReference>
<evidence type="ECO:0000313" key="11">
    <source>
        <dbReference type="EMBL" id="ACV08123.1"/>
    </source>
</evidence>
<evidence type="ECO:0000256" key="5">
    <source>
        <dbReference type="ARBA" id="ARBA00022777"/>
    </source>
</evidence>
<dbReference type="Gene3D" id="1.10.510.10">
    <property type="entry name" value="Transferase(Phosphotransferase) domain 1"/>
    <property type="match status" value="1"/>
</dbReference>
<feature type="compositionally biased region" description="Low complexity" evidence="8">
    <location>
        <begin position="293"/>
        <end position="305"/>
    </location>
</feature>
<evidence type="ECO:0000256" key="9">
    <source>
        <dbReference type="SAM" id="Phobius"/>
    </source>
</evidence>
<dbReference type="PROSITE" id="PS00107">
    <property type="entry name" value="PROTEIN_KINASE_ATP"/>
    <property type="match status" value="1"/>
</dbReference>
<feature type="region of interest" description="Disordered" evidence="8">
    <location>
        <begin position="293"/>
        <end position="469"/>
    </location>
</feature>
<dbReference type="KEGG" id="jde:Jden_0458"/>
<keyword evidence="9" id="KW-0812">Transmembrane</keyword>
<keyword evidence="3" id="KW-0808">Transferase</keyword>
<proteinExistence type="predicted"/>
<keyword evidence="4 7" id="KW-0547">Nucleotide-binding</keyword>
<organism evidence="11 12">
    <name type="scientific">Jonesia denitrificans (strain ATCC 14870 / DSM 20603 / BCRC 15368 / CIP 55.134 / JCM 11481 / NBRC 15587 / NCTC 10816 / Prevot 55134)</name>
    <name type="common">Listeria denitrificans</name>
    <dbReference type="NCBI Taxonomy" id="471856"/>
    <lineage>
        <taxon>Bacteria</taxon>
        <taxon>Bacillati</taxon>
        <taxon>Actinomycetota</taxon>
        <taxon>Actinomycetes</taxon>
        <taxon>Micrococcales</taxon>
        <taxon>Jonesiaceae</taxon>
        <taxon>Jonesia</taxon>
    </lineage>
</organism>
<dbReference type="EC" id="2.7.11.1" evidence="1"/>
<dbReference type="HOGENOM" id="CLU_000288_129_0_11"/>
<evidence type="ECO:0000313" key="12">
    <source>
        <dbReference type="Proteomes" id="UP000000628"/>
    </source>
</evidence>
<dbReference type="AlphaFoldDB" id="C7R064"/>
<dbReference type="GO" id="GO:0004674">
    <property type="term" value="F:protein serine/threonine kinase activity"/>
    <property type="evidence" value="ECO:0007669"/>
    <property type="project" value="UniProtKB-KW"/>
</dbReference>
<evidence type="ECO:0000256" key="3">
    <source>
        <dbReference type="ARBA" id="ARBA00022679"/>
    </source>
</evidence>
<feature type="transmembrane region" description="Helical" evidence="9">
    <location>
        <begin position="471"/>
        <end position="493"/>
    </location>
</feature>
<dbReference type="GO" id="GO:0005524">
    <property type="term" value="F:ATP binding"/>
    <property type="evidence" value="ECO:0007669"/>
    <property type="project" value="UniProtKB-UniRule"/>
</dbReference>
<keyword evidence="9" id="KW-1133">Transmembrane helix</keyword>
<keyword evidence="2 11" id="KW-0723">Serine/threonine-protein kinase</keyword>
<protein>
    <recommendedName>
        <fullName evidence="1">non-specific serine/threonine protein kinase</fullName>
        <ecNumber evidence="1">2.7.11.1</ecNumber>
    </recommendedName>
</protein>
<keyword evidence="6 7" id="KW-0067">ATP-binding</keyword>
<feature type="compositionally biased region" description="Polar residues" evidence="8">
    <location>
        <begin position="416"/>
        <end position="428"/>
    </location>
</feature>
<feature type="compositionally biased region" description="Polar residues" evidence="8">
    <location>
        <begin position="317"/>
        <end position="327"/>
    </location>
</feature>
<accession>C7R064</accession>
<dbReference type="eggNOG" id="COG0515">
    <property type="taxonomic scope" value="Bacteria"/>
</dbReference>
<dbReference type="Proteomes" id="UP000000628">
    <property type="component" value="Chromosome"/>
</dbReference>
<dbReference type="OrthoDB" id="9762169at2"/>
<feature type="compositionally biased region" description="Low complexity" evidence="8">
    <location>
        <begin position="328"/>
        <end position="337"/>
    </location>
</feature>
<evidence type="ECO:0000256" key="7">
    <source>
        <dbReference type="PROSITE-ProRule" id="PRU10141"/>
    </source>
</evidence>
<sequence>MSGRRQPSLPPKIPGFEYVGLLGMGGFADVFEYRQDFPRRPVAVKVLLSTSLDAGARDAFFAEANIMARLSQHPSIVTIHQAAIASDGRPYFVMEFCAKPSLGARFRSERISVAETLRTGVRVASAVETAHRSGVLHRDIKPANILATDFGWPALTDFGIAGAVGDKLAAAGMSIPWAPPEMLLDEPYGDARSDVYSLGATLYTLLAGRSPFEIPGQTNSPTDLITRIERTQLPAIGRVDVPEELESVLSRAMSRDPNHRFSSALAFAHALQGIERQLQLPVTGVDVPDIVPSAPATSASSPPKASSERSVTVVRGQDSSQPPQTSGPLPTSFAPSAPSAPPAPDTTNSPHIVDTGVDPTGQEDIATRMRSVSTIHPDVDEAERETRLRPITTVPAHPDAPLTPGPSPELGGLGQRSAQGPTWSAQRATRQHEHSFEPRTFEDTDDRAPDFYDAVRGQQPAGQRRQRRGRVVATVVSLLAIIAILVVIGQNMINNDAVNENDTDPVYNDTQDLNMTESVPSVINLRVAQSSSSSVTFAWDNPQPAQGDSYVWRIVDVDGSGTPTRTQAPLAQIPLVGGQESVCIEVSLVRENGKASTTPTRECSQ</sequence>
<evidence type="ECO:0000256" key="4">
    <source>
        <dbReference type="ARBA" id="ARBA00022741"/>
    </source>
</evidence>
<evidence type="ECO:0000256" key="6">
    <source>
        <dbReference type="ARBA" id="ARBA00022840"/>
    </source>
</evidence>
<dbReference type="PROSITE" id="PS50011">
    <property type="entry name" value="PROTEIN_KINASE_DOM"/>
    <property type="match status" value="1"/>
</dbReference>
<reference evidence="11 12" key="1">
    <citation type="journal article" date="2009" name="Stand. Genomic Sci.">
        <title>Complete genome sequence of Jonesia denitrificans type strain (Prevot 55134).</title>
        <authorList>
            <person name="Pukall R."/>
            <person name="Gehrich-Schroter G."/>
            <person name="Lapidus A."/>
            <person name="Nolan M."/>
            <person name="Glavina Del Rio T."/>
            <person name="Lucas S."/>
            <person name="Chen F."/>
            <person name="Tice H."/>
            <person name="Pitluck S."/>
            <person name="Cheng J.F."/>
            <person name="Copeland A."/>
            <person name="Saunders E."/>
            <person name="Brettin T."/>
            <person name="Detter J.C."/>
            <person name="Bruce D."/>
            <person name="Goodwin L."/>
            <person name="Pati A."/>
            <person name="Ivanova N."/>
            <person name="Mavromatis K."/>
            <person name="Ovchinnikova G."/>
            <person name="Chen A."/>
            <person name="Palaniappan K."/>
            <person name="Land M."/>
            <person name="Hauser L."/>
            <person name="Chang Y.J."/>
            <person name="Jeffries C.D."/>
            <person name="Chain P."/>
            <person name="Goker M."/>
            <person name="Bristow J."/>
            <person name="Eisen J.A."/>
            <person name="Markowitz V."/>
            <person name="Hugenholtz P."/>
            <person name="Kyrpides N.C."/>
            <person name="Klenk H.P."/>
            <person name="Han C."/>
        </authorList>
    </citation>
    <scope>NUCLEOTIDE SEQUENCE [LARGE SCALE GENOMIC DNA]</scope>
    <source>
        <strain evidence="12">ATCC 14870 / DSM 20603 / BCRC 15368 / CIP 55.134 / JCM 11481 / NBRC 15587 / NCTC 10816 / Prevot 55134</strain>
    </source>
</reference>
<dbReference type="InterPro" id="IPR011009">
    <property type="entry name" value="Kinase-like_dom_sf"/>
</dbReference>
<keyword evidence="5 11" id="KW-0418">Kinase</keyword>
<evidence type="ECO:0000256" key="8">
    <source>
        <dbReference type="SAM" id="MobiDB-lite"/>
    </source>
</evidence>
<feature type="domain" description="Protein kinase" evidence="10">
    <location>
        <begin position="16"/>
        <end position="272"/>
    </location>
</feature>
<dbReference type="RefSeq" id="WP_015770752.1">
    <property type="nucleotide sequence ID" value="NC_013174.1"/>
</dbReference>
<feature type="compositionally biased region" description="Low complexity" evidence="8">
    <location>
        <begin position="454"/>
        <end position="463"/>
    </location>
</feature>
<dbReference type="PANTHER" id="PTHR43289:SF6">
    <property type="entry name" value="SERINE_THREONINE-PROTEIN KINASE NEKL-3"/>
    <property type="match status" value="1"/>
</dbReference>
<dbReference type="InterPro" id="IPR017441">
    <property type="entry name" value="Protein_kinase_ATP_BS"/>
</dbReference>
<dbReference type="STRING" id="471856.Jden_0458"/>
<evidence type="ECO:0000256" key="2">
    <source>
        <dbReference type="ARBA" id="ARBA00022527"/>
    </source>
</evidence>
<name>C7R064_JONDD</name>
<feature type="binding site" evidence="7">
    <location>
        <position position="45"/>
    </location>
    <ligand>
        <name>ATP</name>
        <dbReference type="ChEBI" id="CHEBI:30616"/>
    </ligand>
</feature>
<dbReference type="EMBL" id="CP001706">
    <property type="protein sequence ID" value="ACV08123.1"/>
    <property type="molecule type" value="Genomic_DNA"/>
</dbReference>
<feature type="compositionally biased region" description="Basic and acidic residues" evidence="8">
    <location>
        <begin position="430"/>
        <end position="450"/>
    </location>
</feature>
<keyword evidence="9" id="KW-0472">Membrane</keyword>
<gene>
    <name evidence="11" type="ordered locus">Jden_0458</name>
</gene>
<dbReference type="SMART" id="SM00220">
    <property type="entry name" value="S_TKc"/>
    <property type="match status" value="1"/>
</dbReference>
<dbReference type="CDD" id="cd14014">
    <property type="entry name" value="STKc_PknB_like"/>
    <property type="match status" value="1"/>
</dbReference>
<dbReference type="SUPFAM" id="SSF56112">
    <property type="entry name" value="Protein kinase-like (PK-like)"/>
    <property type="match status" value="1"/>
</dbReference>
<dbReference type="InterPro" id="IPR000719">
    <property type="entry name" value="Prot_kinase_dom"/>
</dbReference>